<feature type="transmembrane region" description="Helical" evidence="1">
    <location>
        <begin position="108"/>
        <end position="131"/>
    </location>
</feature>
<evidence type="ECO:0000313" key="2">
    <source>
        <dbReference type="EMBL" id="MBM6948672.1"/>
    </source>
</evidence>
<organism evidence="2 3">
    <name type="scientific">Mordavella massiliensis</name>
    <dbReference type="NCBI Taxonomy" id="1871024"/>
    <lineage>
        <taxon>Bacteria</taxon>
        <taxon>Bacillati</taxon>
        <taxon>Bacillota</taxon>
        <taxon>Clostridia</taxon>
        <taxon>Eubacteriales</taxon>
        <taxon>Clostridiaceae</taxon>
        <taxon>Mordavella</taxon>
    </lineage>
</organism>
<dbReference type="Proteomes" id="UP000705508">
    <property type="component" value="Unassembled WGS sequence"/>
</dbReference>
<keyword evidence="1" id="KW-0472">Membrane</keyword>
<evidence type="ECO:0000313" key="3">
    <source>
        <dbReference type="Proteomes" id="UP000705508"/>
    </source>
</evidence>
<evidence type="ECO:0000256" key="1">
    <source>
        <dbReference type="SAM" id="Phobius"/>
    </source>
</evidence>
<feature type="transmembrane region" description="Helical" evidence="1">
    <location>
        <begin position="76"/>
        <end position="96"/>
    </location>
</feature>
<feature type="transmembrane region" description="Helical" evidence="1">
    <location>
        <begin position="54"/>
        <end position="70"/>
    </location>
</feature>
<dbReference type="AlphaFoldDB" id="A0A938XCR6"/>
<reference evidence="2" key="1">
    <citation type="submission" date="2020-08" db="EMBL/GenBank/DDBJ databases">
        <authorList>
            <person name="Cejkova D."/>
            <person name="Kubasova T."/>
            <person name="Jahodarova E."/>
            <person name="Rychlik I."/>
        </authorList>
    </citation>
    <scope>NUCLEOTIDE SEQUENCE</scope>
    <source>
        <strain evidence="2">An582</strain>
    </source>
</reference>
<reference evidence="2" key="2">
    <citation type="journal article" date="2021" name="Sci. Rep.">
        <title>The distribution of antibiotic resistance genes in chicken gut microbiota commensals.</title>
        <authorList>
            <person name="Juricova H."/>
            <person name="Matiasovicova J."/>
            <person name="Kubasova T."/>
            <person name="Cejkova D."/>
            <person name="Rychlik I."/>
        </authorList>
    </citation>
    <scope>NUCLEOTIDE SEQUENCE</scope>
    <source>
        <strain evidence="2">An582</strain>
    </source>
</reference>
<feature type="transmembrane region" description="Helical" evidence="1">
    <location>
        <begin position="12"/>
        <end position="42"/>
    </location>
</feature>
<gene>
    <name evidence="2" type="ORF">H6A20_08415</name>
</gene>
<dbReference type="RefSeq" id="WP_204906722.1">
    <property type="nucleotide sequence ID" value="NZ_JACJKS010000010.1"/>
</dbReference>
<dbReference type="EMBL" id="JACJKS010000010">
    <property type="protein sequence ID" value="MBM6948672.1"/>
    <property type="molecule type" value="Genomic_DNA"/>
</dbReference>
<proteinExistence type="predicted"/>
<feature type="transmembrane region" description="Helical" evidence="1">
    <location>
        <begin position="137"/>
        <end position="156"/>
    </location>
</feature>
<keyword evidence="1" id="KW-0812">Transmembrane</keyword>
<accession>A0A938XCR6</accession>
<keyword evidence="1" id="KW-1133">Transmembrane helix</keyword>
<protein>
    <submittedName>
        <fullName evidence="2">Uncharacterized protein</fullName>
    </submittedName>
</protein>
<sequence length="178" mass="20143">MHVNARKMAFGGLMLALCVLFMALGSVFESSTLFLLACASFFEGIVIREMGMKTGLAFYLAAVILGFLLAPNKFYVISFAGMALYILAVEGVWRLLARRPGRWQGRGVFWCFKYLIFNAMYIPAVLLFQEILFSRRISALLLAGVLLAGQAALWIYDHAYEYVQARIWPGIRGRMFRM</sequence>
<comment type="caution">
    <text evidence="2">The sequence shown here is derived from an EMBL/GenBank/DDBJ whole genome shotgun (WGS) entry which is preliminary data.</text>
</comment>
<name>A0A938XCR6_9CLOT</name>